<dbReference type="PANTHER" id="PTHR12714">
    <property type="entry name" value="PROTEIN-S ISOPRENYLCYSTEINE O-METHYLTRANSFERASE"/>
    <property type="match status" value="1"/>
</dbReference>
<keyword evidence="3 5" id="KW-1133">Transmembrane helix</keyword>
<evidence type="ECO:0000256" key="5">
    <source>
        <dbReference type="SAM" id="Phobius"/>
    </source>
</evidence>
<reference evidence="6" key="1">
    <citation type="submission" date="2021-02" db="EMBL/GenBank/DDBJ databases">
        <title>Metagenome-assembled genomes from human diarrheal sample B26.</title>
        <authorList>
            <person name="Ateba T.P."/>
            <person name="Alayande K.A."/>
            <person name="Mwanza M."/>
        </authorList>
    </citation>
    <scope>NUCLEOTIDE SEQUENCE</scope>
    <source>
        <strain evidence="6">06WH</strain>
    </source>
</reference>
<accession>A0A939CEP7</accession>
<sequence length="192" mass="21309">MGFQLGAIAVLLVFYGCYLGKMMAQRRQGIQTDQMGKGKAGKAKTIELTMKTATFLALAAEVISIWCNASSMPSAMRMIGFVLAVCGDVVFIISVLTMRDSWRAGVSETEKTELVTDGIYQISRNPAFLGFDLVYLGILLMFFNGILCAVSIFPAVMFHIQIVNVEEPFLAKAFGKPYEEYKRTVNRYLGRK</sequence>
<evidence type="ECO:0000313" key="7">
    <source>
        <dbReference type="Proteomes" id="UP000737612"/>
    </source>
</evidence>
<dbReference type="EMBL" id="JAFHBD010000066">
    <property type="protein sequence ID" value="MBN2954543.1"/>
    <property type="molecule type" value="Genomic_DNA"/>
</dbReference>
<protein>
    <submittedName>
        <fullName evidence="6">Isoprenylcysteine carboxylmethyltransferase family protein</fullName>
    </submittedName>
</protein>
<proteinExistence type="predicted"/>
<dbReference type="Proteomes" id="UP000737612">
    <property type="component" value="Unassembled WGS sequence"/>
</dbReference>
<keyword evidence="2 5" id="KW-0812">Transmembrane</keyword>
<dbReference type="GO" id="GO:0012505">
    <property type="term" value="C:endomembrane system"/>
    <property type="evidence" value="ECO:0007669"/>
    <property type="project" value="UniProtKB-SubCell"/>
</dbReference>
<evidence type="ECO:0000256" key="4">
    <source>
        <dbReference type="ARBA" id="ARBA00023136"/>
    </source>
</evidence>
<dbReference type="GO" id="GO:0016740">
    <property type="term" value="F:transferase activity"/>
    <property type="evidence" value="ECO:0007669"/>
    <property type="project" value="UniProtKB-ARBA"/>
</dbReference>
<evidence type="ECO:0000256" key="1">
    <source>
        <dbReference type="ARBA" id="ARBA00004127"/>
    </source>
</evidence>
<feature type="transmembrane region" description="Helical" evidence="5">
    <location>
        <begin position="78"/>
        <end position="98"/>
    </location>
</feature>
<dbReference type="InterPro" id="IPR007318">
    <property type="entry name" value="Phopholipid_MeTrfase"/>
</dbReference>
<organism evidence="6 7">
    <name type="scientific">Fusicatenibacter saccharivorans</name>
    <dbReference type="NCBI Taxonomy" id="1150298"/>
    <lineage>
        <taxon>Bacteria</taxon>
        <taxon>Bacillati</taxon>
        <taxon>Bacillota</taxon>
        <taxon>Clostridia</taxon>
        <taxon>Lachnospirales</taxon>
        <taxon>Lachnospiraceae</taxon>
        <taxon>Fusicatenibacter</taxon>
    </lineage>
</organism>
<name>A0A939CEP7_9FIRM</name>
<dbReference type="PANTHER" id="PTHR12714:SF9">
    <property type="entry name" value="PROTEIN-S-ISOPRENYLCYSTEINE O-METHYLTRANSFERASE"/>
    <property type="match status" value="1"/>
</dbReference>
<gene>
    <name evidence="6" type="ORF">JTJ23_13355</name>
</gene>
<feature type="transmembrane region" description="Helical" evidence="5">
    <location>
        <begin position="133"/>
        <end position="160"/>
    </location>
</feature>
<feature type="transmembrane region" description="Helical" evidence="5">
    <location>
        <begin position="6"/>
        <end position="24"/>
    </location>
</feature>
<comment type="subcellular location">
    <subcellularLocation>
        <location evidence="1">Endomembrane system</location>
        <topology evidence="1">Multi-pass membrane protein</topology>
    </subcellularLocation>
</comment>
<keyword evidence="4 5" id="KW-0472">Membrane</keyword>
<dbReference type="Pfam" id="PF04191">
    <property type="entry name" value="PEMT"/>
    <property type="match status" value="1"/>
</dbReference>
<evidence type="ECO:0000313" key="6">
    <source>
        <dbReference type="EMBL" id="MBN2954543.1"/>
    </source>
</evidence>
<dbReference type="Gene3D" id="1.20.120.1630">
    <property type="match status" value="1"/>
</dbReference>
<comment type="caution">
    <text evidence="6">The sequence shown here is derived from an EMBL/GenBank/DDBJ whole genome shotgun (WGS) entry which is preliminary data.</text>
</comment>
<evidence type="ECO:0000256" key="3">
    <source>
        <dbReference type="ARBA" id="ARBA00022989"/>
    </source>
</evidence>
<evidence type="ECO:0000256" key="2">
    <source>
        <dbReference type="ARBA" id="ARBA00022692"/>
    </source>
</evidence>
<dbReference type="AlphaFoldDB" id="A0A939CEP7"/>